<dbReference type="EMBL" id="LAZR01020211">
    <property type="protein sequence ID" value="KKL89715.1"/>
    <property type="molecule type" value="Genomic_DNA"/>
</dbReference>
<sequence>VIDCLVNYYTAYTSDMESLGDYQLV</sequence>
<name>A0A0F9I7B4_9ZZZZ</name>
<dbReference type="AlphaFoldDB" id="A0A0F9I7B4"/>
<protein>
    <submittedName>
        <fullName evidence="1">Uncharacterized protein</fullName>
    </submittedName>
</protein>
<accession>A0A0F9I7B4</accession>
<proteinExistence type="predicted"/>
<feature type="non-terminal residue" evidence="1">
    <location>
        <position position="1"/>
    </location>
</feature>
<gene>
    <name evidence="1" type="ORF">LCGC14_1911930</name>
</gene>
<reference evidence="1" key="1">
    <citation type="journal article" date="2015" name="Nature">
        <title>Complex archaea that bridge the gap between prokaryotes and eukaryotes.</title>
        <authorList>
            <person name="Spang A."/>
            <person name="Saw J.H."/>
            <person name="Jorgensen S.L."/>
            <person name="Zaremba-Niedzwiedzka K."/>
            <person name="Martijn J."/>
            <person name="Lind A.E."/>
            <person name="van Eijk R."/>
            <person name="Schleper C."/>
            <person name="Guy L."/>
            <person name="Ettema T.J."/>
        </authorList>
    </citation>
    <scope>NUCLEOTIDE SEQUENCE</scope>
</reference>
<evidence type="ECO:0000313" key="1">
    <source>
        <dbReference type="EMBL" id="KKL89715.1"/>
    </source>
</evidence>
<organism evidence="1">
    <name type="scientific">marine sediment metagenome</name>
    <dbReference type="NCBI Taxonomy" id="412755"/>
    <lineage>
        <taxon>unclassified sequences</taxon>
        <taxon>metagenomes</taxon>
        <taxon>ecological metagenomes</taxon>
    </lineage>
</organism>
<comment type="caution">
    <text evidence="1">The sequence shown here is derived from an EMBL/GenBank/DDBJ whole genome shotgun (WGS) entry which is preliminary data.</text>
</comment>